<reference evidence="1" key="1">
    <citation type="submission" date="2020-12" db="EMBL/GenBank/DDBJ databases">
        <title>Desulfobium dissulfuricans gen. nov., sp. nov., a novel mesophilic, sulfate-reducing bacterium isolated from a deep-sea hydrothermal vent.</title>
        <authorList>
            <person name="Hashimoto Y."/>
            <person name="Tame A."/>
            <person name="Sawayama S."/>
            <person name="Miyazaki J."/>
            <person name="Takai K."/>
            <person name="Nakagawa S."/>
        </authorList>
    </citation>
    <scope>NUCLEOTIDE SEQUENCE</scope>
    <source>
        <strain evidence="1">GF1</strain>
    </source>
</reference>
<evidence type="ECO:0000313" key="2">
    <source>
        <dbReference type="Proteomes" id="UP001063350"/>
    </source>
</evidence>
<evidence type="ECO:0000313" key="1">
    <source>
        <dbReference type="EMBL" id="BCO08036.1"/>
    </source>
</evidence>
<accession>A0A915XKB3</accession>
<gene>
    <name evidence="1" type="ORF">GF1_04120</name>
</gene>
<dbReference type="Proteomes" id="UP001063350">
    <property type="component" value="Chromosome"/>
</dbReference>
<name>A0A915XKB3_9BACT</name>
<dbReference type="SUPFAM" id="SSF53850">
    <property type="entry name" value="Periplasmic binding protein-like II"/>
    <property type="match status" value="1"/>
</dbReference>
<dbReference type="PANTHER" id="PTHR30632">
    <property type="entry name" value="MOLYBDATE-BINDING PERIPLASMIC PROTEIN"/>
    <property type="match status" value="1"/>
</dbReference>
<dbReference type="PANTHER" id="PTHR30632:SF0">
    <property type="entry name" value="SULFATE-BINDING PROTEIN"/>
    <property type="match status" value="1"/>
</dbReference>
<organism evidence="1 2">
    <name type="scientific">Desulfolithobacter dissulfuricans</name>
    <dbReference type="NCBI Taxonomy" id="2795293"/>
    <lineage>
        <taxon>Bacteria</taxon>
        <taxon>Pseudomonadati</taxon>
        <taxon>Thermodesulfobacteriota</taxon>
        <taxon>Desulfobulbia</taxon>
        <taxon>Desulfobulbales</taxon>
        <taxon>Desulfobulbaceae</taxon>
        <taxon>Desulfolithobacter</taxon>
    </lineage>
</organism>
<dbReference type="EMBL" id="AP024233">
    <property type="protein sequence ID" value="BCO08036.1"/>
    <property type="molecule type" value="Genomic_DNA"/>
</dbReference>
<sequence length="196" mass="21624">MLINTPPDVYTAGREEMEALLQEGFIQSYQPYARNGLAILVPAANPADTRGLQDLGRPGVRVAMPNPAYEGVGRLIVKALEKAGGPELVKQVMEEKVASGETYLTRIHHRETINLLRDDLSDVGPVWLSEAIYQQNLGKSLDYVPIPPEHDVIGQYFIAHVDKTSRHPAAAKKFIDFMTGDTARKIYAGYGFLTGM</sequence>
<dbReference type="AlphaFoldDB" id="A0A915XKB3"/>
<dbReference type="Gene3D" id="3.40.190.10">
    <property type="entry name" value="Periplasmic binding protein-like II"/>
    <property type="match status" value="2"/>
</dbReference>
<dbReference type="GO" id="GO:0030973">
    <property type="term" value="F:molybdate ion binding"/>
    <property type="evidence" value="ECO:0007669"/>
    <property type="project" value="TreeGrafter"/>
</dbReference>
<dbReference type="InterPro" id="IPR050682">
    <property type="entry name" value="ModA/WtpA"/>
</dbReference>
<dbReference type="KEGG" id="ddu:GF1_04120"/>
<protein>
    <submittedName>
        <fullName evidence="1">Uncharacterized protein</fullName>
    </submittedName>
</protein>
<proteinExistence type="predicted"/>
<dbReference type="Pfam" id="PF13531">
    <property type="entry name" value="SBP_bac_11"/>
    <property type="match status" value="1"/>
</dbReference>
<dbReference type="GO" id="GO:0015689">
    <property type="term" value="P:molybdate ion transport"/>
    <property type="evidence" value="ECO:0007669"/>
    <property type="project" value="TreeGrafter"/>
</dbReference>
<keyword evidence="2" id="KW-1185">Reference proteome</keyword>